<evidence type="ECO:0000313" key="2">
    <source>
        <dbReference type="Proteomes" id="UP000006729"/>
    </source>
</evidence>
<name>A0A3N7G1E6_POPTR</name>
<evidence type="ECO:0000313" key="1">
    <source>
        <dbReference type="EMBL" id="RQO86294.1"/>
    </source>
</evidence>
<proteinExistence type="predicted"/>
<dbReference type="AlphaFoldDB" id="A0A3N7G1E6"/>
<keyword evidence="2" id="KW-1185">Reference proteome</keyword>
<protein>
    <submittedName>
        <fullName evidence="1">Uncharacterized protein</fullName>
    </submittedName>
</protein>
<gene>
    <name evidence="1" type="ORF">POPTR_002G004400</name>
</gene>
<dbReference type="EMBL" id="CM009291">
    <property type="protein sequence ID" value="RQO86294.1"/>
    <property type="molecule type" value="Genomic_DNA"/>
</dbReference>
<dbReference type="Proteomes" id="UP000006729">
    <property type="component" value="Chromosome 2"/>
</dbReference>
<accession>A0A3N7G1E6</accession>
<organism evidence="1 2">
    <name type="scientific">Populus trichocarpa</name>
    <name type="common">Western balsam poplar</name>
    <name type="synonym">Populus balsamifera subsp. trichocarpa</name>
    <dbReference type="NCBI Taxonomy" id="3694"/>
    <lineage>
        <taxon>Eukaryota</taxon>
        <taxon>Viridiplantae</taxon>
        <taxon>Streptophyta</taxon>
        <taxon>Embryophyta</taxon>
        <taxon>Tracheophyta</taxon>
        <taxon>Spermatophyta</taxon>
        <taxon>Magnoliopsida</taxon>
        <taxon>eudicotyledons</taxon>
        <taxon>Gunneridae</taxon>
        <taxon>Pentapetalae</taxon>
        <taxon>rosids</taxon>
        <taxon>fabids</taxon>
        <taxon>Malpighiales</taxon>
        <taxon>Salicaceae</taxon>
        <taxon>Saliceae</taxon>
        <taxon>Populus</taxon>
    </lineage>
</organism>
<dbReference type="InParanoid" id="A0A3N7G1E6"/>
<sequence length="44" mass="5039">MVLHQNHYPSMMEDKLMQRPECNYQGAVEVISPLAITTSITFIT</sequence>
<reference evidence="1 2" key="1">
    <citation type="journal article" date="2006" name="Science">
        <title>The genome of black cottonwood, Populus trichocarpa (Torr. &amp; Gray).</title>
        <authorList>
            <person name="Tuskan G.A."/>
            <person name="Difazio S."/>
            <person name="Jansson S."/>
            <person name="Bohlmann J."/>
            <person name="Grigoriev I."/>
            <person name="Hellsten U."/>
            <person name="Putnam N."/>
            <person name="Ralph S."/>
            <person name="Rombauts S."/>
            <person name="Salamov A."/>
            <person name="Schein J."/>
            <person name="Sterck L."/>
            <person name="Aerts A."/>
            <person name="Bhalerao R.R."/>
            <person name="Bhalerao R.P."/>
            <person name="Blaudez D."/>
            <person name="Boerjan W."/>
            <person name="Brun A."/>
            <person name="Brunner A."/>
            <person name="Busov V."/>
            <person name="Campbell M."/>
            <person name="Carlson J."/>
            <person name="Chalot M."/>
            <person name="Chapman J."/>
            <person name="Chen G.L."/>
            <person name="Cooper D."/>
            <person name="Coutinho P.M."/>
            <person name="Couturier J."/>
            <person name="Covert S."/>
            <person name="Cronk Q."/>
            <person name="Cunningham R."/>
            <person name="Davis J."/>
            <person name="Degroeve S."/>
            <person name="Dejardin A."/>
            <person name="Depamphilis C."/>
            <person name="Detter J."/>
            <person name="Dirks B."/>
            <person name="Dubchak I."/>
            <person name="Duplessis S."/>
            <person name="Ehlting J."/>
            <person name="Ellis B."/>
            <person name="Gendler K."/>
            <person name="Goodstein D."/>
            <person name="Gribskov M."/>
            <person name="Grimwood J."/>
            <person name="Groover A."/>
            <person name="Gunter L."/>
            <person name="Hamberger B."/>
            <person name="Heinze B."/>
            <person name="Helariutta Y."/>
            <person name="Henrissat B."/>
            <person name="Holligan D."/>
            <person name="Holt R."/>
            <person name="Huang W."/>
            <person name="Islam-Faridi N."/>
            <person name="Jones S."/>
            <person name="Jones-Rhoades M."/>
            <person name="Jorgensen R."/>
            <person name="Joshi C."/>
            <person name="Kangasjarvi J."/>
            <person name="Karlsson J."/>
            <person name="Kelleher C."/>
            <person name="Kirkpatrick R."/>
            <person name="Kirst M."/>
            <person name="Kohler A."/>
            <person name="Kalluri U."/>
            <person name="Larimer F."/>
            <person name="Leebens-Mack J."/>
            <person name="Leple J.C."/>
            <person name="Locascio P."/>
            <person name="Lou Y."/>
            <person name="Lucas S."/>
            <person name="Martin F."/>
            <person name="Montanini B."/>
            <person name="Napoli C."/>
            <person name="Nelson D.R."/>
            <person name="Nelson C."/>
            <person name="Nieminen K."/>
            <person name="Nilsson O."/>
            <person name="Pereda V."/>
            <person name="Peter G."/>
            <person name="Philippe R."/>
            <person name="Pilate G."/>
            <person name="Poliakov A."/>
            <person name="Razumovskaya J."/>
            <person name="Richardson P."/>
            <person name="Rinaldi C."/>
            <person name="Ritland K."/>
            <person name="Rouze P."/>
            <person name="Ryaboy D."/>
            <person name="Schmutz J."/>
            <person name="Schrader J."/>
            <person name="Segerman B."/>
            <person name="Shin H."/>
            <person name="Siddiqui A."/>
            <person name="Sterky F."/>
            <person name="Terry A."/>
            <person name="Tsai C.J."/>
            <person name="Uberbacher E."/>
            <person name="Unneberg P."/>
            <person name="Vahala J."/>
            <person name="Wall K."/>
            <person name="Wessler S."/>
            <person name="Yang G."/>
            <person name="Yin T."/>
            <person name="Douglas C."/>
            <person name="Marra M."/>
            <person name="Sandberg G."/>
            <person name="Van de Peer Y."/>
            <person name="Rokhsar D."/>
        </authorList>
    </citation>
    <scope>NUCLEOTIDE SEQUENCE [LARGE SCALE GENOMIC DNA]</scope>
    <source>
        <strain evidence="2">cv. Nisqually</strain>
    </source>
</reference>